<dbReference type="RefSeq" id="WP_188683210.1">
    <property type="nucleotide sequence ID" value="NZ_BMIS01000003.1"/>
</dbReference>
<feature type="domain" description="RNHCP" evidence="1">
    <location>
        <begin position="13"/>
        <end position="99"/>
    </location>
</feature>
<protein>
    <submittedName>
        <fullName evidence="2">RNHCP domain-containing protein</fullName>
    </submittedName>
</protein>
<proteinExistence type="predicted"/>
<reference evidence="2" key="1">
    <citation type="journal article" date="2014" name="Int. J. Syst. Evol. Microbiol.">
        <title>Complete genome sequence of Corynebacterium casei LMG S-19264T (=DSM 44701T), isolated from a smear-ripened cheese.</title>
        <authorList>
            <consortium name="US DOE Joint Genome Institute (JGI-PGF)"/>
            <person name="Walter F."/>
            <person name="Albersmeier A."/>
            <person name="Kalinowski J."/>
            <person name="Ruckert C."/>
        </authorList>
    </citation>
    <scope>NUCLEOTIDE SEQUENCE</scope>
    <source>
        <strain evidence="2">CGMCC 1.15388</strain>
    </source>
</reference>
<dbReference type="Proteomes" id="UP000633136">
    <property type="component" value="Unassembled WGS sequence"/>
</dbReference>
<reference evidence="2" key="2">
    <citation type="submission" date="2020-09" db="EMBL/GenBank/DDBJ databases">
        <authorList>
            <person name="Sun Q."/>
            <person name="Zhou Y."/>
        </authorList>
    </citation>
    <scope>NUCLEOTIDE SEQUENCE</scope>
    <source>
        <strain evidence="2">CGMCC 1.15388</strain>
    </source>
</reference>
<accession>A0A917ARC7</accession>
<evidence type="ECO:0000313" key="3">
    <source>
        <dbReference type="Proteomes" id="UP000633136"/>
    </source>
</evidence>
<keyword evidence="3" id="KW-1185">Reference proteome</keyword>
<comment type="caution">
    <text evidence="2">The sequence shown here is derived from an EMBL/GenBank/DDBJ whole genome shotgun (WGS) entry which is preliminary data.</text>
</comment>
<evidence type="ECO:0000259" key="1">
    <source>
        <dbReference type="Pfam" id="PF12647"/>
    </source>
</evidence>
<dbReference type="Pfam" id="PF12647">
    <property type="entry name" value="RNHCP"/>
    <property type="match status" value="1"/>
</dbReference>
<gene>
    <name evidence="2" type="ORF">GCM10011401_09440</name>
</gene>
<sequence length="107" mass="11925">MSYSPTTRQQENTGFDCVHCGQTIPRHSAGSYRNHCPRCLWSRHVDVIPGDRAADCEAEMEPVGVDYSGKKGYILLHRCTACGAQDRNRLAPDDDMDAVIALQRPSF</sequence>
<dbReference type="AlphaFoldDB" id="A0A917ARC7"/>
<evidence type="ECO:0000313" key="2">
    <source>
        <dbReference type="EMBL" id="GGE64423.1"/>
    </source>
</evidence>
<organism evidence="2 3">
    <name type="scientific">Nesterenkonia cremea</name>
    <dbReference type="NCBI Taxonomy" id="1882340"/>
    <lineage>
        <taxon>Bacteria</taxon>
        <taxon>Bacillati</taxon>
        <taxon>Actinomycetota</taxon>
        <taxon>Actinomycetes</taxon>
        <taxon>Micrococcales</taxon>
        <taxon>Micrococcaceae</taxon>
        <taxon>Nesterenkonia</taxon>
    </lineage>
</organism>
<dbReference type="InterPro" id="IPR024439">
    <property type="entry name" value="RNHCP"/>
</dbReference>
<dbReference type="EMBL" id="BMIS01000003">
    <property type="protein sequence ID" value="GGE64423.1"/>
    <property type="molecule type" value="Genomic_DNA"/>
</dbReference>
<name>A0A917ARC7_9MICC</name>